<evidence type="ECO:0000313" key="3">
    <source>
        <dbReference type="Proteomes" id="UP001058120"/>
    </source>
</evidence>
<dbReference type="Proteomes" id="UP001058120">
    <property type="component" value="Chromosome"/>
</dbReference>
<name>A0ABY5Y2J8_9BACT</name>
<dbReference type="NCBIfam" id="TIGR02605">
    <property type="entry name" value="CxxC_CxxC_SSSS"/>
    <property type="match status" value="1"/>
</dbReference>
<organism evidence="2 3">
    <name type="scientific">Taurinivorans muris</name>
    <dbReference type="NCBI Taxonomy" id="2787751"/>
    <lineage>
        <taxon>Bacteria</taxon>
        <taxon>Pseudomonadati</taxon>
        <taxon>Thermodesulfobacteriota</taxon>
        <taxon>Desulfovibrionia</taxon>
        <taxon>Desulfovibrionales</taxon>
        <taxon>Desulfovibrionaceae</taxon>
        <taxon>Taurinivorans</taxon>
    </lineage>
</organism>
<dbReference type="Pfam" id="PF09723">
    <property type="entry name" value="Zn_ribbon_8"/>
    <property type="match status" value="1"/>
</dbReference>
<proteinExistence type="predicted"/>
<evidence type="ECO:0000313" key="2">
    <source>
        <dbReference type="EMBL" id="UWX06295.1"/>
    </source>
</evidence>
<evidence type="ECO:0000259" key="1">
    <source>
        <dbReference type="SMART" id="SM00834"/>
    </source>
</evidence>
<dbReference type="InterPro" id="IPR013429">
    <property type="entry name" value="Regulatory_FmdB_Zinc_ribbon"/>
</dbReference>
<accession>A0ABY5Y2J8</accession>
<protein>
    <submittedName>
        <fullName evidence="2">Zinc ribbon domain-containing protein</fullName>
    </submittedName>
</protein>
<feature type="domain" description="Putative regulatory protein FmdB zinc ribbon" evidence="1">
    <location>
        <begin position="1"/>
        <end position="40"/>
    </location>
</feature>
<dbReference type="EMBL" id="CP065938">
    <property type="protein sequence ID" value="UWX06295.1"/>
    <property type="molecule type" value="Genomic_DNA"/>
</dbReference>
<keyword evidence="3" id="KW-1185">Reference proteome</keyword>
<dbReference type="SMART" id="SM00834">
    <property type="entry name" value="CxxC_CXXC_SSSS"/>
    <property type="match status" value="1"/>
</dbReference>
<dbReference type="RefSeq" id="WP_334315898.1">
    <property type="nucleotide sequence ID" value="NZ_CP065938.1"/>
</dbReference>
<reference evidence="2" key="1">
    <citation type="submission" date="2020-12" db="EMBL/GenBank/DDBJ databases">
        <title>Taurinivorans muris gen. nov., sp. nov., fundamental and realized metabolic niche of a ubiquitous sulfidogenic bacterium in the murine intestine.</title>
        <authorList>
            <person name="Ye H."/>
            <person name="Hanson B.T."/>
            <person name="Loy A."/>
        </authorList>
    </citation>
    <scope>NUCLEOTIDE SEQUENCE</scope>
    <source>
        <strain evidence="2">LT0009</strain>
    </source>
</reference>
<gene>
    <name evidence="2" type="ORF">JBF11_02990</name>
</gene>
<sequence length="83" mass="8944">MPMFDFLCPKCQHKFEELVFGDEKAVCPQCGEKDIEKLVSAPSPLKTGAFPFKVGPVHSRVAMNKNLAKPVCSGACSGSVSNE</sequence>